<accession>A0A1W1BQI5</accession>
<sequence>MNEKKIKDHIKRLTVQIKTPKERGTGVLIKYQKEYYILTVHHVIFGKSTTAETVETDEIKIVFDNKAEVYIKKIISKKGLVLLKIDSWDLPFQNSLSLLFDNVPYDKKLYIRGFPSKFNQAHNFEAKCNDDAVNRESFQIAMQDMTSDTSGDDAIEYMRGVSGSGVFYAKDDKLHLVGVVNALADQAGTFNAVVCTNLYGLGIVSAKSHSFKWYWLALPVGILGLSLLFWSGNKKTTTPITIVEKPKIEKPIASKKVILAIENQNIYDEISRELTQHDFTISPKEHLLDGYKIEVQERIKQKSTIVYDNTIIKTNCHLSFTITDLATENQIKSDYVDKVASGFSAEKSTKECVNDALKEIIEKLRKSLMLK</sequence>
<name>A0A1W1BQI5_9ZZZZ</name>
<feature type="transmembrane region" description="Helical" evidence="1">
    <location>
        <begin position="213"/>
        <end position="232"/>
    </location>
</feature>
<dbReference type="SUPFAM" id="SSF50494">
    <property type="entry name" value="Trypsin-like serine proteases"/>
    <property type="match status" value="1"/>
</dbReference>
<dbReference type="AlphaFoldDB" id="A0A1W1BQI5"/>
<keyword evidence="1" id="KW-1133">Transmembrane helix</keyword>
<gene>
    <name evidence="2" type="ORF">MNB_SV-12-598</name>
</gene>
<organism evidence="2">
    <name type="scientific">hydrothermal vent metagenome</name>
    <dbReference type="NCBI Taxonomy" id="652676"/>
    <lineage>
        <taxon>unclassified sequences</taxon>
        <taxon>metagenomes</taxon>
        <taxon>ecological metagenomes</taxon>
    </lineage>
</organism>
<keyword evidence="1" id="KW-0812">Transmembrane</keyword>
<evidence type="ECO:0000256" key="1">
    <source>
        <dbReference type="SAM" id="Phobius"/>
    </source>
</evidence>
<protein>
    <submittedName>
        <fullName evidence="2">Uncharacterized protein</fullName>
    </submittedName>
</protein>
<reference evidence="2" key="1">
    <citation type="submission" date="2016-10" db="EMBL/GenBank/DDBJ databases">
        <authorList>
            <person name="de Groot N.N."/>
        </authorList>
    </citation>
    <scope>NUCLEOTIDE SEQUENCE</scope>
</reference>
<keyword evidence="1" id="KW-0472">Membrane</keyword>
<proteinExistence type="predicted"/>
<dbReference type="Gene3D" id="2.40.10.10">
    <property type="entry name" value="Trypsin-like serine proteases"/>
    <property type="match status" value="1"/>
</dbReference>
<dbReference type="InterPro" id="IPR009003">
    <property type="entry name" value="Peptidase_S1_PA"/>
</dbReference>
<dbReference type="EMBL" id="FPHE01000065">
    <property type="protein sequence ID" value="SFV55848.1"/>
    <property type="molecule type" value="Genomic_DNA"/>
</dbReference>
<evidence type="ECO:0000313" key="2">
    <source>
        <dbReference type="EMBL" id="SFV55848.1"/>
    </source>
</evidence>
<dbReference type="InterPro" id="IPR043504">
    <property type="entry name" value="Peptidase_S1_PA_chymotrypsin"/>
</dbReference>